<proteinExistence type="predicted"/>
<dbReference type="KEGG" id="piv:NCTC13079_00194"/>
<dbReference type="EMBL" id="LR134523">
    <property type="protein sequence ID" value="VEJ34517.1"/>
    <property type="molecule type" value="Genomic_DNA"/>
</dbReference>
<gene>
    <name evidence="2" type="ORF">NCTC13079_00194</name>
</gene>
<dbReference type="AlphaFoldDB" id="A0A3S5AI95"/>
<dbReference type="RefSeq" id="WP_126464671.1">
    <property type="nucleotide sequence ID" value="NZ_LR134523.1"/>
</dbReference>
<dbReference type="Pfam" id="PF13459">
    <property type="entry name" value="Fer4_15"/>
    <property type="match status" value="1"/>
</dbReference>
<protein>
    <submittedName>
        <fullName evidence="2">Ferredoxin</fullName>
    </submittedName>
</protein>
<sequence length="60" mass="6271">MQYRVNENGIGCGLCQRLCPEVFAVGPDGVSHAISGAVPEHAEEAAKEAMIACLANAIEE</sequence>
<evidence type="ECO:0000259" key="1">
    <source>
        <dbReference type="PROSITE" id="PS51379"/>
    </source>
</evidence>
<name>A0A3S5AI95_9FIRM</name>
<evidence type="ECO:0000313" key="3">
    <source>
        <dbReference type="Proteomes" id="UP000269544"/>
    </source>
</evidence>
<dbReference type="Proteomes" id="UP000269544">
    <property type="component" value="Chromosome"/>
</dbReference>
<dbReference type="PROSITE" id="PS51379">
    <property type="entry name" value="4FE4S_FER_2"/>
    <property type="match status" value="1"/>
</dbReference>
<evidence type="ECO:0000313" key="2">
    <source>
        <dbReference type="EMBL" id="VEJ34517.1"/>
    </source>
</evidence>
<accession>A0A3S5AI95</accession>
<feature type="domain" description="4Fe-4S ferredoxin-type" evidence="1">
    <location>
        <begin position="1"/>
        <end position="28"/>
    </location>
</feature>
<dbReference type="SUPFAM" id="SSF54862">
    <property type="entry name" value="4Fe-4S ferredoxins"/>
    <property type="match status" value="1"/>
</dbReference>
<organism evidence="2 3">
    <name type="scientific">Aedoeadaptatus ivorii</name>
    <dbReference type="NCBI Taxonomy" id="54006"/>
    <lineage>
        <taxon>Bacteria</taxon>
        <taxon>Bacillati</taxon>
        <taxon>Bacillota</taxon>
        <taxon>Tissierellia</taxon>
        <taxon>Tissierellales</taxon>
        <taxon>Peptoniphilaceae</taxon>
        <taxon>Aedoeadaptatus</taxon>
    </lineage>
</organism>
<dbReference type="OrthoDB" id="9803319at2"/>
<dbReference type="InterPro" id="IPR017896">
    <property type="entry name" value="4Fe4S_Fe-S-bd"/>
</dbReference>
<keyword evidence="3" id="KW-1185">Reference proteome</keyword>
<reference evidence="2 3" key="1">
    <citation type="submission" date="2018-12" db="EMBL/GenBank/DDBJ databases">
        <authorList>
            <consortium name="Pathogen Informatics"/>
        </authorList>
    </citation>
    <scope>NUCLEOTIDE SEQUENCE [LARGE SCALE GENOMIC DNA]</scope>
    <source>
        <strain evidence="2 3">NCTC13079</strain>
    </source>
</reference>
<dbReference type="Gene3D" id="3.30.70.20">
    <property type="match status" value="1"/>
</dbReference>